<dbReference type="InterPro" id="IPR029154">
    <property type="entry name" value="HIBADH-like_NADP-bd"/>
</dbReference>
<comment type="caution">
    <text evidence="6">The sequence shown here is derived from an EMBL/GenBank/DDBJ whole genome shotgun (WGS) entry which is preliminary data.</text>
</comment>
<dbReference type="InterPro" id="IPR006115">
    <property type="entry name" value="6PGDH_NADP-bd"/>
</dbReference>
<dbReference type="InterPro" id="IPR008927">
    <property type="entry name" value="6-PGluconate_DH-like_C_sf"/>
</dbReference>
<feature type="domain" description="3-hydroxyisobutyrate dehydrogenase-like NAD-binding" evidence="5">
    <location>
        <begin position="164"/>
        <end position="282"/>
    </location>
</feature>
<gene>
    <name evidence="6" type="ORF">GCM10009655_15240</name>
</gene>
<dbReference type="Gene3D" id="3.40.50.720">
    <property type="entry name" value="NAD(P)-binding Rossmann-like Domain"/>
    <property type="match status" value="1"/>
</dbReference>
<dbReference type="RefSeq" id="WP_343924649.1">
    <property type="nucleotide sequence ID" value="NZ_BAAAKW010000028.1"/>
</dbReference>
<dbReference type="InterPro" id="IPR013328">
    <property type="entry name" value="6PGD_dom2"/>
</dbReference>
<evidence type="ECO:0000313" key="6">
    <source>
        <dbReference type="EMBL" id="GAA1216846.1"/>
    </source>
</evidence>
<name>A0ABP4GB24_9MICO</name>
<dbReference type="SUPFAM" id="SSF48179">
    <property type="entry name" value="6-phosphogluconate dehydrogenase C-terminal domain-like"/>
    <property type="match status" value="1"/>
</dbReference>
<evidence type="ECO:0000256" key="2">
    <source>
        <dbReference type="ARBA" id="ARBA00023002"/>
    </source>
</evidence>
<feature type="domain" description="6-phosphogluconate dehydrogenase NADP-binding" evidence="4">
    <location>
        <begin position="3"/>
        <end position="155"/>
    </location>
</feature>
<keyword evidence="2" id="KW-0560">Oxidoreductase</keyword>
<dbReference type="Gene3D" id="1.10.1040.10">
    <property type="entry name" value="N-(1-d-carboxylethyl)-l-norvaline Dehydrogenase, domain 2"/>
    <property type="match status" value="1"/>
</dbReference>
<evidence type="ECO:0000256" key="3">
    <source>
        <dbReference type="ARBA" id="ARBA00023027"/>
    </source>
</evidence>
<evidence type="ECO:0000256" key="1">
    <source>
        <dbReference type="ARBA" id="ARBA00009080"/>
    </source>
</evidence>
<dbReference type="PIRSF" id="PIRSF000103">
    <property type="entry name" value="HIBADH"/>
    <property type="match status" value="1"/>
</dbReference>
<dbReference type="EMBL" id="BAAAKW010000028">
    <property type="protein sequence ID" value="GAA1216846.1"/>
    <property type="molecule type" value="Genomic_DNA"/>
</dbReference>
<keyword evidence="3" id="KW-0520">NAD</keyword>
<accession>A0ABP4GB24</accession>
<evidence type="ECO:0000259" key="4">
    <source>
        <dbReference type="Pfam" id="PF03446"/>
    </source>
</evidence>
<reference evidence="7" key="1">
    <citation type="journal article" date="2019" name="Int. J. Syst. Evol. Microbiol.">
        <title>The Global Catalogue of Microorganisms (GCM) 10K type strain sequencing project: providing services to taxonomists for standard genome sequencing and annotation.</title>
        <authorList>
            <consortium name="The Broad Institute Genomics Platform"/>
            <consortium name="The Broad Institute Genome Sequencing Center for Infectious Disease"/>
            <person name="Wu L."/>
            <person name="Ma J."/>
        </authorList>
    </citation>
    <scope>NUCLEOTIDE SEQUENCE [LARGE SCALE GENOMIC DNA]</scope>
    <source>
        <strain evidence="7">JCM 12762</strain>
    </source>
</reference>
<comment type="similarity">
    <text evidence="1">Belongs to the HIBADH-related family.</text>
</comment>
<dbReference type="PROSITE" id="PS00895">
    <property type="entry name" value="3_HYDROXYISOBUT_DH"/>
    <property type="match status" value="1"/>
</dbReference>
<dbReference type="InterPro" id="IPR015815">
    <property type="entry name" value="HIBADH-related"/>
</dbReference>
<dbReference type="InterPro" id="IPR051265">
    <property type="entry name" value="HIBADH-related_NP60_sf"/>
</dbReference>
<protein>
    <submittedName>
        <fullName evidence="6">NAD(P)-dependent oxidoreductase</fullName>
    </submittedName>
</protein>
<dbReference type="InterPro" id="IPR036291">
    <property type="entry name" value="NAD(P)-bd_dom_sf"/>
</dbReference>
<organism evidence="6 7">
    <name type="scientific">Rhodoglobus aureus</name>
    <dbReference type="NCBI Taxonomy" id="191497"/>
    <lineage>
        <taxon>Bacteria</taxon>
        <taxon>Bacillati</taxon>
        <taxon>Actinomycetota</taxon>
        <taxon>Actinomycetes</taxon>
        <taxon>Micrococcales</taxon>
        <taxon>Microbacteriaceae</taxon>
        <taxon>Rhodoglobus</taxon>
    </lineage>
</organism>
<dbReference type="Proteomes" id="UP001500943">
    <property type="component" value="Unassembled WGS sequence"/>
</dbReference>
<evidence type="ECO:0000313" key="7">
    <source>
        <dbReference type="Proteomes" id="UP001500943"/>
    </source>
</evidence>
<proteinExistence type="inferred from homology"/>
<sequence length="301" mass="31072">MTRIGFLGLGIMGNAMAGRLIATGHEVIVWNRSPEAADVLVAAGAAQAAPPAEALAAPISLSMFANDAAAEAVLTPEALTGVSGRIHVNMASISPATADRLGDVHRGAGVDYVAAPVLGRPPVAAAGALNIIVAGPESALKTVNPILDALGSRVWQFGAEPRRANATKIAVNFTILHALQALAEGVTLVEAHDIDASDFVDLLSGTLFAGVVYSGYGPVIAERRYSPALFALPLGLKDLGLAEDLAAEGGVVLPTAAILRDRFERAQADPTLADLDWAAVAEVTRRPDHDLHTGEQPVEKI</sequence>
<dbReference type="SUPFAM" id="SSF51735">
    <property type="entry name" value="NAD(P)-binding Rossmann-fold domains"/>
    <property type="match status" value="1"/>
</dbReference>
<dbReference type="InterPro" id="IPR002204">
    <property type="entry name" value="3-OH-isobutyrate_DH-rel_CS"/>
</dbReference>
<evidence type="ECO:0000259" key="5">
    <source>
        <dbReference type="Pfam" id="PF14833"/>
    </source>
</evidence>
<dbReference type="PANTHER" id="PTHR43580">
    <property type="entry name" value="OXIDOREDUCTASE GLYR1-RELATED"/>
    <property type="match status" value="1"/>
</dbReference>
<dbReference type="Pfam" id="PF03446">
    <property type="entry name" value="NAD_binding_2"/>
    <property type="match status" value="1"/>
</dbReference>
<dbReference type="PANTHER" id="PTHR43580:SF2">
    <property type="entry name" value="CYTOKINE-LIKE NUCLEAR FACTOR N-PAC"/>
    <property type="match status" value="1"/>
</dbReference>
<dbReference type="Pfam" id="PF14833">
    <property type="entry name" value="NAD_binding_11"/>
    <property type="match status" value="1"/>
</dbReference>
<keyword evidence="7" id="KW-1185">Reference proteome</keyword>